<evidence type="ECO:0000313" key="5">
    <source>
        <dbReference type="Proteomes" id="UP000269276"/>
    </source>
</evidence>
<accession>A0A3M7CVM2</accession>
<dbReference type="OrthoDB" id="1600564at2759"/>
<protein>
    <recommendedName>
        <fullName evidence="6">SGNH hydrolase-type esterase domain-containing protein</fullName>
    </recommendedName>
</protein>
<evidence type="ECO:0000313" key="4">
    <source>
        <dbReference type="EMBL" id="RMY56024.1"/>
    </source>
</evidence>
<feature type="chain" id="PRO_5018058368" description="SGNH hydrolase-type esterase domain-containing protein" evidence="3">
    <location>
        <begin position="18"/>
        <end position="383"/>
    </location>
</feature>
<dbReference type="EMBL" id="QWIP01000720">
    <property type="protein sequence ID" value="RMY56024.1"/>
    <property type="molecule type" value="Genomic_DNA"/>
</dbReference>
<dbReference type="GO" id="GO:0016788">
    <property type="term" value="F:hydrolase activity, acting on ester bonds"/>
    <property type="evidence" value="ECO:0007669"/>
    <property type="project" value="InterPro"/>
</dbReference>
<keyword evidence="1" id="KW-0378">Hydrolase</keyword>
<feature type="region of interest" description="Disordered" evidence="2">
    <location>
        <begin position="355"/>
        <end position="383"/>
    </location>
</feature>
<evidence type="ECO:0000256" key="3">
    <source>
        <dbReference type="SAM" id="SignalP"/>
    </source>
</evidence>
<dbReference type="InterPro" id="IPR036514">
    <property type="entry name" value="SGNH_hydro_sf"/>
</dbReference>
<evidence type="ECO:0000256" key="1">
    <source>
        <dbReference type="ARBA" id="ARBA00022801"/>
    </source>
</evidence>
<dbReference type="SUPFAM" id="SSF52266">
    <property type="entry name" value="SGNH hydrolase"/>
    <property type="match status" value="1"/>
</dbReference>
<dbReference type="InterPro" id="IPR001087">
    <property type="entry name" value="GDSL"/>
</dbReference>
<dbReference type="PANTHER" id="PTHR45648:SF85">
    <property type="entry name" value="A, PUTATIVE (AFU_ORTHOLOGUE AFUA_2G10760)-RELATED"/>
    <property type="match status" value="1"/>
</dbReference>
<organism evidence="4 5">
    <name type="scientific">Hortaea werneckii</name>
    <name type="common">Black yeast</name>
    <name type="synonym">Cladosporium werneckii</name>
    <dbReference type="NCBI Taxonomy" id="91943"/>
    <lineage>
        <taxon>Eukaryota</taxon>
        <taxon>Fungi</taxon>
        <taxon>Dikarya</taxon>
        <taxon>Ascomycota</taxon>
        <taxon>Pezizomycotina</taxon>
        <taxon>Dothideomycetes</taxon>
        <taxon>Dothideomycetidae</taxon>
        <taxon>Mycosphaerellales</taxon>
        <taxon>Teratosphaeriaceae</taxon>
        <taxon>Hortaea</taxon>
    </lineage>
</organism>
<feature type="compositionally biased region" description="Gly residues" evidence="2">
    <location>
        <begin position="372"/>
        <end position="383"/>
    </location>
</feature>
<gene>
    <name evidence="4" type="ORF">D0863_13122</name>
</gene>
<proteinExistence type="predicted"/>
<reference evidence="4 5" key="1">
    <citation type="journal article" date="2018" name="BMC Genomics">
        <title>Genomic evidence for intraspecific hybridization in a clonal and extremely halotolerant yeast.</title>
        <authorList>
            <person name="Gostincar C."/>
            <person name="Stajich J.E."/>
            <person name="Zupancic J."/>
            <person name="Zalar P."/>
            <person name="Gunde-Cimerman N."/>
        </authorList>
    </citation>
    <scope>NUCLEOTIDE SEQUENCE [LARGE SCALE GENOMIC DNA]</scope>
    <source>
        <strain evidence="4 5">EXF-2682</strain>
    </source>
</reference>
<evidence type="ECO:0000256" key="2">
    <source>
        <dbReference type="SAM" id="MobiDB-lite"/>
    </source>
</evidence>
<dbReference type="PANTHER" id="PTHR45648">
    <property type="entry name" value="GDSL LIPASE/ACYLHYDROLASE FAMILY PROTEIN (AFU_ORTHOLOGUE AFUA_4G14700)"/>
    <property type="match status" value="1"/>
</dbReference>
<comment type="caution">
    <text evidence="4">The sequence shown here is derived from an EMBL/GenBank/DDBJ whole genome shotgun (WGS) entry which is preliminary data.</text>
</comment>
<dbReference type="AlphaFoldDB" id="A0A3M7CVM2"/>
<sequence length="383" mass="42808">MSLLTLLTITFATLTSAHPKPPLHHPNPFSWQTTTHLIAFGDSYTYIQGTFGRQNFSFIGDSQHLSFPASTLLTNQIVQNQTSTAEGGPNWIEILTGCGMEPGLTDPKTCAKQVWDFAFGGADISTEWLPLHHPYTTSFVNQTRQFAEYGDPALSSSDLVPDKEGALVAVWMGINDINDSADGELIPAGMSYREFYQKLQESLFEALEKNVFAKGYRKFLFVTLPPLDRTPGNVERKEGEKLPNATMIEWFNDALRNQAEAFQARHGHKEEGVEVMIYDSTTFLNHVLDSPEGFGIKNTTDYCRAYDQPYVDADPGQYGCQPLDEFFWFNTGHMTSHTHAILAEDMLKFLLEQGGGKKHQQGGKKDKDGEGWWWGRGGSGWSA</sequence>
<dbReference type="Gene3D" id="3.40.50.1110">
    <property type="entry name" value="SGNH hydrolase"/>
    <property type="match status" value="1"/>
</dbReference>
<keyword evidence="3" id="KW-0732">Signal</keyword>
<name>A0A3M7CVM2_HORWE</name>
<evidence type="ECO:0008006" key="6">
    <source>
        <dbReference type="Google" id="ProtNLM"/>
    </source>
</evidence>
<dbReference type="Pfam" id="PF00657">
    <property type="entry name" value="Lipase_GDSL"/>
    <property type="match status" value="1"/>
</dbReference>
<dbReference type="Proteomes" id="UP000269276">
    <property type="component" value="Unassembled WGS sequence"/>
</dbReference>
<feature type="signal peptide" evidence="3">
    <location>
        <begin position="1"/>
        <end position="17"/>
    </location>
</feature>
<dbReference type="CDD" id="cd01846">
    <property type="entry name" value="fatty_acyltransferase_like"/>
    <property type="match status" value="1"/>
</dbReference>
<dbReference type="InterPro" id="IPR051058">
    <property type="entry name" value="GDSL_Est/Lipase"/>
</dbReference>